<evidence type="ECO:0000256" key="4">
    <source>
        <dbReference type="ARBA" id="ARBA00022946"/>
    </source>
</evidence>
<keyword evidence="8" id="KW-0175">Coiled coil</keyword>
<dbReference type="PANTHER" id="PTHR46247">
    <property type="entry name" value="CRS2-ASSOCIATED FACTOR 1, CHLOROPLASTIC"/>
    <property type="match status" value="1"/>
</dbReference>
<evidence type="ECO:0000256" key="3">
    <source>
        <dbReference type="ARBA" id="ARBA00022884"/>
    </source>
</evidence>
<keyword evidence="6" id="KW-0687">Ribonucleoprotein</keyword>
<dbReference type="InterPro" id="IPR035920">
    <property type="entry name" value="YhbY-like_sf"/>
</dbReference>
<keyword evidence="4" id="KW-0809">Transit peptide</keyword>
<feature type="domain" description="CRM" evidence="10">
    <location>
        <begin position="368"/>
        <end position="491"/>
    </location>
</feature>
<dbReference type="PANTHER" id="PTHR46247:SF1">
    <property type="entry name" value="CRS2-ASSOCIATED FACTOR 1, CHLOROPLASTIC"/>
    <property type="match status" value="1"/>
</dbReference>
<keyword evidence="2" id="KW-0677">Repeat</keyword>
<dbReference type="AlphaFoldDB" id="A0AAF0QSF0"/>
<feature type="coiled-coil region" evidence="8">
    <location>
        <begin position="605"/>
        <end position="632"/>
    </location>
</feature>
<dbReference type="InterPro" id="IPR001890">
    <property type="entry name" value="RNA-binding_CRM"/>
</dbReference>
<dbReference type="Proteomes" id="UP001234989">
    <property type="component" value="Chromosome 5"/>
</dbReference>
<name>A0AAF0QSF0_SOLVR</name>
<dbReference type="GO" id="GO:1990904">
    <property type="term" value="C:ribonucleoprotein complex"/>
    <property type="evidence" value="ECO:0007669"/>
    <property type="project" value="UniProtKB-KW"/>
</dbReference>
<keyword evidence="5" id="KW-0508">mRNA splicing</keyword>
<feature type="region of interest" description="Disordered" evidence="9">
    <location>
        <begin position="69"/>
        <end position="113"/>
    </location>
</feature>
<evidence type="ECO:0000313" key="11">
    <source>
        <dbReference type="EMBL" id="WMV29427.1"/>
    </source>
</evidence>
<dbReference type="Gene3D" id="3.30.110.60">
    <property type="entry name" value="YhbY-like"/>
    <property type="match status" value="2"/>
</dbReference>
<keyword evidence="12" id="KW-1185">Reference proteome</keyword>
<dbReference type="SMART" id="SM01103">
    <property type="entry name" value="CRS1_YhbY"/>
    <property type="match status" value="2"/>
</dbReference>
<dbReference type="PROSITE" id="PS51295">
    <property type="entry name" value="CRM"/>
    <property type="match status" value="2"/>
</dbReference>
<dbReference type="GO" id="GO:0000373">
    <property type="term" value="P:Group II intron splicing"/>
    <property type="evidence" value="ECO:0007669"/>
    <property type="project" value="InterPro"/>
</dbReference>
<dbReference type="InterPro" id="IPR044599">
    <property type="entry name" value="CAF1P_plant"/>
</dbReference>
<evidence type="ECO:0000259" key="10">
    <source>
        <dbReference type="PROSITE" id="PS51295"/>
    </source>
</evidence>
<organism evidence="11 12">
    <name type="scientific">Solanum verrucosum</name>
    <dbReference type="NCBI Taxonomy" id="315347"/>
    <lineage>
        <taxon>Eukaryota</taxon>
        <taxon>Viridiplantae</taxon>
        <taxon>Streptophyta</taxon>
        <taxon>Embryophyta</taxon>
        <taxon>Tracheophyta</taxon>
        <taxon>Spermatophyta</taxon>
        <taxon>Magnoliopsida</taxon>
        <taxon>eudicotyledons</taxon>
        <taxon>Gunneridae</taxon>
        <taxon>Pentapetalae</taxon>
        <taxon>asterids</taxon>
        <taxon>lamiids</taxon>
        <taxon>Solanales</taxon>
        <taxon>Solanaceae</taxon>
        <taxon>Solanoideae</taxon>
        <taxon>Solaneae</taxon>
        <taxon>Solanum</taxon>
    </lineage>
</organism>
<accession>A0AAF0QSF0</accession>
<evidence type="ECO:0000256" key="5">
    <source>
        <dbReference type="ARBA" id="ARBA00023187"/>
    </source>
</evidence>
<dbReference type="GO" id="GO:0003723">
    <property type="term" value="F:RNA binding"/>
    <property type="evidence" value="ECO:0007669"/>
    <property type="project" value="UniProtKB-UniRule"/>
</dbReference>
<evidence type="ECO:0000256" key="8">
    <source>
        <dbReference type="SAM" id="Coils"/>
    </source>
</evidence>
<feature type="domain" description="CRM" evidence="10">
    <location>
        <begin position="250"/>
        <end position="346"/>
    </location>
</feature>
<protein>
    <recommendedName>
        <fullName evidence="10">CRM domain-containing protein</fullName>
    </recommendedName>
</protein>
<feature type="region of interest" description="Disordered" evidence="9">
    <location>
        <begin position="183"/>
        <end position="229"/>
    </location>
</feature>
<gene>
    <name evidence="11" type="ORF">MTR67_022812</name>
</gene>
<sequence length="791" mass="88948">MGSTTLIQFPIFSPPAPPHSHRPATEIRFSRWNNANAEKFIRHERTQKEIEDEIRFHKRFDSVLNIANNYNPAPPSPVTEKTFKSVGTPSTPSSPSIPGKKSKYSRNFQNNPRQIHPAFKPLVRTRKIPDETPDETAGKSAIDIKVDENGVCYEFPEAPFVYQYSYTETPKLKPKKLREPLVSPFGPESMQRPWTGRKPLPPSKKKRPEFDSFQLPPPHKKGVKPVQAPGPFLAGSGPKYVKSREEVLGEPLTKEEMMELINSCKKTTRQMNIGRDGLTHNMLENIHAHWKRKRVCKIKCKGVCTVDMDNVCVKLEEKTGGKIIYHKGGLIYLFRGRNYNYKTRPRFPLMLWRPVTPVYPRLVQRVPEGLTLEEATLMRKKGRNLIPICKLGLFSIYFSYVWFTQQEISLIISLECFAAKNGVYCDLVKNVREAFEACELVSINCQGLNPSDYRKIGAKLKDLVPCVLISFEQEHILMWRGRDWVSSLPEDRDNDSDKAANTNRSFEVQVVASTSGSPRLPITEMNTCNLSANTFPLGEEDAEYVRRDGTKEDRSEDHYLESSNKVPLDVCSVTTTGISESEFPLVYAGDTGDNSRILSDCRECKTRLDDSVEDTENELESASDDVENKFDSSSLVPLTGYKVHSLTVDTNQNCQPVTSITPCTEGILLLWKQAIENGSAVLLDDSSIDADIVYQRAVALCTSAPPGPVFQHQPKKVSVQRRGEEEIGDLEVGCTKLDTPASSRKETAVSGRKVNSTTSTRKEKLKGIREDYLNVVPKGSLGVDELAKLLA</sequence>
<proteinExistence type="predicted"/>
<evidence type="ECO:0000313" key="12">
    <source>
        <dbReference type="Proteomes" id="UP001234989"/>
    </source>
</evidence>
<keyword evidence="1" id="KW-0507">mRNA processing</keyword>
<evidence type="ECO:0000256" key="7">
    <source>
        <dbReference type="PROSITE-ProRule" id="PRU00626"/>
    </source>
</evidence>
<evidence type="ECO:0000256" key="2">
    <source>
        <dbReference type="ARBA" id="ARBA00022737"/>
    </source>
</evidence>
<evidence type="ECO:0000256" key="6">
    <source>
        <dbReference type="ARBA" id="ARBA00023274"/>
    </source>
</evidence>
<dbReference type="GO" id="GO:0006397">
    <property type="term" value="P:mRNA processing"/>
    <property type="evidence" value="ECO:0007669"/>
    <property type="project" value="UniProtKB-KW"/>
</dbReference>
<evidence type="ECO:0000256" key="9">
    <source>
        <dbReference type="SAM" id="MobiDB-lite"/>
    </source>
</evidence>
<feature type="compositionally biased region" description="Low complexity" evidence="9">
    <location>
        <begin position="84"/>
        <end position="99"/>
    </location>
</feature>
<dbReference type="Pfam" id="PF01985">
    <property type="entry name" value="CRS1_YhbY"/>
    <property type="match status" value="2"/>
</dbReference>
<dbReference type="EMBL" id="CP133616">
    <property type="protein sequence ID" value="WMV29427.1"/>
    <property type="molecule type" value="Genomic_DNA"/>
</dbReference>
<keyword evidence="3 7" id="KW-0694">RNA-binding</keyword>
<dbReference type="SUPFAM" id="SSF75471">
    <property type="entry name" value="YhbY-like"/>
    <property type="match status" value="2"/>
</dbReference>
<reference evidence="11" key="1">
    <citation type="submission" date="2023-08" db="EMBL/GenBank/DDBJ databases">
        <title>A de novo genome assembly of Solanum verrucosum Schlechtendal, a Mexican diploid species geographically isolated from the other diploid A-genome species in potato relatives.</title>
        <authorList>
            <person name="Hosaka K."/>
        </authorList>
    </citation>
    <scope>NUCLEOTIDE SEQUENCE</scope>
    <source>
        <tissue evidence="11">Young leaves</tissue>
    </source>
</reference>
<evidence type="ECO:0000256" key="1">
    <source>
        <dbReference type="ARBA" id="ARBA00022664"/>
    </source>
</evidence>
<dbReference type="FunFam" id="3.30.110.60:FF:000002">
    <property type="entry name" value="CRS2-associated factor 1, chloroplastic"/>
    <property type="match status" value="1"/>
</dbReference>